<protein>
    <submittedName>
        <fullName evidence="4">WYL domain-containing protein</fullName>
    </submittedName>
</protein>
<dbReference type="InterPro" id="IPR059019">
    <property type="entry name" value="WHD_CapW"/>
</dbReference>
<evidence type="ECO:0000259" key="3">
    <source>
        <dbReference type="Pfam" id="PF26109"/>
    </source>
</evidence>
<reference evidence="4" key="1">
    <citation type="submission" date="2022-11" db="EMBL/GenBank/DDBJ databases">
        <title>Hoeflea poritis sp. nov., isolated from scleractinian coral Porites lutea.</title>
        <authorList>
            <person name="Zhang G."/>
            <person name="Wei Q."/>
            <person name="Cai L."/>
        </authorList>
    </citation>
    <scope>NUCLEOTIDE SEQUENCE</scope>
    <source>
        <strain evidence="4">E7-10</strain>
    </source>
</reference>
<name>A0ABT4VV72_9HYPH</name>
<evidence type="ECO:0000259" key="2">
    <source>
        <dbReference type="Pfam" id="PF26107"/>
    </source>
</evidence>
<dbReference type="RefSeq" id="WP_271092464.1">
    <property type="nucleotide sequence ID" value="NZ_JAPJZH010000025.1"/>
</dbReference>
<dbReference type="PIRSF" id="PIRSF015558">
    <property type="entry name" value="Txn_reg_DeoR_prd"/>
    <property type="match status" value="1"/>
</dbReference>
<sequence>MTYADFDVKWGVRKRMEFIEFRLFWYGRFNRPDLSSAFDISAQQATNDISMYQRHAPENCEYDPKQKSYVRLPRFEPNLLKKAGERYLLQLVAVESGWMERKETWFEEMPPVEVVSLERAPINTMHLMSVLDAIRLKQELTISYHSLTGSPASERTIAPHAISHSKGVWYVRAWNKGHNDFRDYHLNRISATRNATACDIDYDLDYQWFQRINFELAPNPKLDRGRQKAISSEYAMVDGIKKVPVRLSHAFYLMDQYNLDVEEGKIPPEKQQLVLINREDVLAAVRTARTMSTEALERVSEQ</sequence>
<gene>
    <name evidence="4" type="ORF">OOZ53_24785</name>
</gene>
<dbReference type="Pfam" id="PF13280">
    <property type="entry name" value="WYL"/>
    <property type="match status" value="1"/>
</dbReference>
<evidence type="ECO:0000313" key="5">
    <source>
        <dbReference type="Proteomes" id="UP001148313"/>
    </source>
</evidence>
<evidence type="ECO:0000259" key="1">
    <source>
        <dbReference type="Pfam" id="PF13280"/>
    </source>
</evidence>
<dbReference type="InterPro" id="IPR051534">
    <property type="entry name" value="CBASS_pafABC_assoc_protein"/>
</dbReference>
<dbReference type="Proteomes" id="UP001148313">
    <property type="component" value="Unassembled WGS sequence"/>
</dbReference>
<dbReference type="InterPro" id="IPR016634">
    <property type="entry name" value="CapW-like"/>
</dbReference>
<feature type="domain" description="WYL" evidence="1">
    <location>
        <begin position="126"/>
        <end position="191"/>
    </location>
</feature>
<dbReference type="Pfam" id="PF26107">
    <property type="entry name" value="BrxR_CTD"/>
    <property type="match status" value="1"/>
</dbReference>
<dbReference type="EMBL" id="JAPJZH010000025">
    <property type="protein sequence ID" value="MDA4848596.1"/>
    <property type="molecule type" value="Genomic_DNA"/>
</dbReference>
<evidence type="ECO:0000313" key="4">
    <source>
        <dbReference type="EMBL" id="MDA4848596.1"/>
    </source>
</evidence>
<dbReference type="PANTHER" id="PTHR34580:SF3">
    <property type="entry name" value="PROTEIN PAFB"/>
    <property type="match status" value="1"/>
</dbReference>
<accession>A0ABT4VV72</accession>
<dbReference type="InterPro" id="IPR059020">
    <property type="entry name" value="CapW_CTD"/>
</dbReference>
<feature type="domain" description="DNA-binding transcriptional repressor CapW winged helix-turn-helix" evidence="3">
    <location>
        <begin position="12"/>
        <end position="91"/>
    </location>
</feature>
<organism evidence="4 5">
    <name type="scientific">Hoeflea poritis</name>
    <dbReference type="NCBI Taxonomy" id="2993659"/>
    <lineage>
        <taxon>Bacteria</taxon>
        <taxon>Pseudomonadati</taxon>
        <taxon>Pseudomonadota</taxon>
        <taxon>Alphaproteobacteria</taxon>
        <taxon>Hyphomicrobiales</taxon>
        <taxon>Rhizobiaceae</taxon>
        <taxon>Hoeflea</taxon>
    </lineage>
</organism>
<feature type="domain" description="DNA-binding transcriptional repressor CapW C-terminal dimerisation" evidence="2">
    <location>
        <begin position="213"/>
        <end position="281"/>
    </location>
</feature>
<comment type="caution">
    <text evidence="4">The sequence shown here is derived from an EMBL/GenBank/DDBJ whole genome shotgun (WGS) entry which is preliminary data.</text>
</comment>
<keyword evidence="5" id="KW-1185">Reference proteome</keyword>
<dbReference type="PANTHER" id="PTHR34580">
    <property type="match status" value="1"/>
</dbReference>
<dbReference type="InterPro" id="IPR026881">
    <property type="entry name" value="WYL_dom"/>
</dbReference>
<dbReference type="Pfam" id="PF26109">
    <property type="entry name" value="WHD_BrxR"/>
    <property type="match status" value="1"/>
</dbReference>
<proteinExistence type="predicted"/>
<dbReference type="PROSITE" id="PS52050">
    <property type="entry name" value="WYL"/>
    <property type="match status" value="1"/>
</dbReference>